<reference evidence="3" key="1">
    <citation type="submission" date="2021-01" db="EMBL/GenBank/DDBJ databases">
        <authorList>
            <person name="Corre E."/>
            <person name="Pelletier E."/>
            <person name="Niang G."/>
            <person name="Scheremetjew M."/>
            <person name="Finn R."/>
            <person name="Kale V."/>
            <person name="Holt S."/>
            <person name="Cochrane G."/>
            <person name="Meng A."/>
            <person name="Brown T."/>
            <person name="Cohen L."/>
        </authorList>
    </citation>
    <scope>NUCLEOTIDE SEQUENCE</scope>
    <source>
        <strain evidence="3">CCAP1064/1</strain>
    </source>
</reference>
<dbReference type="AlphaFoldDB" id="A0A7S0CAX5"/>
<dbReference type="EMBL" id="HBEL01030729">
    <property type="protein sequence ID" value="CAD8418207.1"/>
    <property type="molecule type" value="Transcribed_RNA"/>
</dbReference>
<name>A0A7S0CAX5_9STRA</name>
<keyword evidence="1" id="KW-0175">Coiled coil</keyword>
<feature type="compositionally biased region" description="Low complexity" evidence="2">
    <location>
        <begin position="1"/>
        <end position="19"/>
    </location>
</feature>
<organism evidence="3">
    <name type="scientific">Proboscia inermis</name>
    <dbReference type="NCBI Taxonomy" id="420281"/>
    <lineage>
        <taxon>Eukaryota</taxon>
        <taxon>Sar</taxon>
        <taxon>Stramenopiles</taxon>
        <taxon>Ochrophyta</taxon>
        <taxon>Bacillariophyta</taxon>
        <taxon>Coscinodiscophyceae</taxon>
        <taxon>Rhizosoleniophycidae</taxon>
        <taxon>Rhizosoleniales</taxon>
        <taxon>Rhizosoleniaceae</taxon>
        <taxon>Proboscia</taxon>
    </lineage>
</organism>
<feature type="region of interest" description="Disordered" evidence="2">
    <location>
        <begin position="1"/>
        <end position="22"/>
    </location>
</feature>
<gene>
    <name evidence="3" type="ORF">PINE0816_LOCUS14342</name>
</gene>
<evidence type="ECO:0000256" key="2">
    <source>
        <dbReference type="SAM" id="MobiDB-lite"/>
    </source>
</evidence>
<accession>A0A7S0CAX5</accession>
<evidence type="ECO:0000313" key="3">
    <source>
        <dbReference type="EMBL" id="CAD8418207.1"/>
    </source>
</evidence>
<sequence length="124" mass="13008">MSRPMPRASPSRSYSSPSRGATYMAPTRVYSRPIIMSPFGYSPFGYGGGGFGGFGLGYGLGAMGGNRGGGVNQQVQYEQQKDLAQTTAELEVAKQKEADLEQRIKALESGGAVQPAQVAPAVSQ</sequence>
<proteinExistence type="predicted"/>
<feature type="coiled-coil region" evidence="1">
    <location>
        <begin position="83"/>
        <end position="110"/>
    </location>
</feature>
<evidence type="ECO:0000256" key="1">
    <source>
        <dbReference type="SAM" id="Coils"/>
    </source>
</evidence>
<protein>
    <submittedName>
        <fullName evidence="3">Uncharacterized protein</fullName>
    </submittedName>
</protein>